<evidence type="ECO:0000256" key="1">
    <source>
        <dbReference type="SAM" id="MobiDB-lite"/>
    </source>
</evidence>
<keyword evidence="2" id="KW-1133">Transmembrane helix</keyword>
<name>A0AAW0BVF5_9AGAR</name>
<evidence type="ECO:0000256" key="2">
    <source>
        <dbReference type="SAM" id="Phobius"/>
    </source>
</evidence>
<dbReference type="SUPFAM" id="SSF48208">
    <property type="entry name" value="Six-hairpin glycosidases"/>
    <property type="match status" value="1"/>
</dbReference>
<feature type="region of interest" description="Disordered" evidence="1">
    <location>
        <begin position="325"/>
        <end position="348"/>
    </location>
</feature>
<evidence type="ECO:0000313" key="3">
    <source>
        <dbReference type="EMBL" id="KAK7030973.1"/>
    </source>
</evidence>
<dbReference type="AlphaFoldDB" id="A0AAW0BVF5"/>
<organism evidence="3 4">
    <name type="scientific">Paramarasmius palmivorus</name>
    <dbReference type="NCBI Taxonomy" id="297713"/>
    <lineage>
        <taxon>Eukaryota</taxon>
        <taxon>Fungi</taxon>
        <taxon>Dikarya</taxon>
        <taxon>Basidiomycota</taxon>
        <taxon>Agaricomycotina</taxon>
        <taxon>Agaricomycetes</taxon>
        <taxon>Agaricomycetidae</taxon>
        <taxon>Agaricales</taxon>
        <taxon>Marasmiineae</taxon>
        <taxon>Marasmiaceae</taxon>
        <taxon>Paramarasmius</taxon>
    </lineage>
</organism>
<keyword evidence="4" id="KW-1185">Reference proteome</keyword>
<dbReference type="InterPro" id="IPR008928">
    <property type="entry name" value="6-hairpin_glycosidase_sf"/>
</dbReference>
<dbReference type="Gene3D" id="1.20.5.510">
    <property type="entry name" value="Single helix bin"/>
    <property type="match status" value="1"/>
</dbReference>
<comment type="caution">
    <text evidence="3">The sequence shown here is derived from an EMBL/GenBank/DDBJ whole genome shotgun (WGS) entry which is preliminary data.</text>
</comment>
<evidence type="ECO:0000313" key="4">
    <source>
        <dbReference type="Proteomes" id="UP001383192"/>
    </source>
</evidence>
<sequence length="502" mass="54712">MAREFTSNPLWLHPDITVSVEDRISTAKEAIERAREMLDENQIQSGMSYGATAILYSQMAEFDLLTNQTTYQDLLYQGFELAKYVREDFLDDAEYGIAAAQAYKVYQNESFVSFAQTAWNSAMACTISSEGFESGKLCKQNVTDLQVSCDNATMTGGTLDVSESNTAMDSTSALLAEIATGTTEYLDAATRTADFLLSHLIDTQGTVQDRINEKTCVSSSEMHPYNAGLVMEGLAILSATQHYPRFQDGLSRVLNSTVPSRTWQTDEGVISSDILNNSRDDNDPNVYSGLWTGPPPVGYSIENQTNAISVLLAAIPLRNETVEVSPTGLVSPGQGPSPQPSNNEKNRSLNVGAVSGGAVGGTVFAALLAGIAFFLCCRRKRARSLMALDEDWPEPEEAKDSHSHLRPYILRIGPKPRPRKEKQSLPIVGPDASSSLPDISNATLVPGPSNVVRAVPNNENESDPSRLGNVPTSELVRALNDRLQPEQWREDEVPPEYASHHG</sequence>
<feature type="compositionally biased region" description="Basic and acidic residues" evidence="1">
    <location>
        <begin position="479"/>
        <end position="492"/>
    </location>
</feature>
<dbReference type="EMBL" id="JAYKXP010000073">
    <property type="protein sequence ID" value="KAK7030973.1"/>
    <property type="molecule type" value="Genomic_DNA"/>
</dbReference>
<dbReference type="InterPro" id="IPR005198">
    <property type="entry name" value="Glyco_hydro_76"/>
</dbReference>
<keyword evidence="2" id="KW-0812">Transmembrane</keyword>
<dbReference type="PANTHER" id="PTHR47791">
    <property type="entry name" value="MEIOTICALLY UP-REGULATED GENE 191 PROTEIN"/>
    <property type="match status" value="1"/>
</dbReference>
<dbReference type="PANTHER" id="PTHR47791:SF3">
    <property type="entry name" value="MEIOTICALLY UP-REGULATED GENE 191 PROTEIN"/>
    <property type="match status" value="1"/>
</dbReference>
<keyword evidence="2" id="KW-0472">Membrane</keyword>
<feature type="compositionally biased region" description="Polar residues" evidence="1">
    <location>
        <begin position="432"/>
        <end position="443"/>
    </location>
</feature>
<accession>A0AAW0BVF5</accession>
<proteinExistence type="predicted"/>
<gene>
    <name evidence="3" type="ORF">VNI00_013921</name>
</gene>
<feature type="transmembrane region" description="Helical" evidence="2">
    <location>
        <begin position="351"/>
        <end position="376"/>
    </location>
</feature>
<reference evidence="3 4" key="1">
    <citation type="submission" date="2024-01" db="EMBL/GenBank/DDBJ databases">
        <title>A draft genome for a cacao thread blight-causing isolate of Paramarasmius palmivorus.</title>
        <authorList>
            <person name="Baruah I.K."/>
            <person name="Bukari Y."/>
            <person name="Amoako-Attah I."/>
            <person name="Meinhardt L.W."/>
            <person name="Bailey B.A."/>
            <person name="Cohen S.P."/>
        </authorList>
    </citation>
    <scope>NUCLEOTIDE SEQUENCE [LARGE SCALE GENOMIC DNA]</scope>
    <source>
        <strain evidence="3 4">GH-12</strain>
    </source>
</reference>
<feature type="region of interest" description="Disordered" evidence="1">
    <location>
        <begin position="413"/>
        <end position="502"/>
    </location>
</feature>
<dbReference type="Gene3D" id="1.50.10.20">
    <property type="match status" value="1"/>
</dbReference>
<dbReference type="Proteomes" id="UP001383192">
    <property type="component" value="Unassembled WGS sequence"/>
</dbReference>
<dbReference type="InterPro" id="IPR053169">
    <property type="entry name" value="MUG_Protein"/>
</dbReference>
<protein>
    <recommendedName>
        <fullName evidence="5">Glycoside hydrolase family 76 protein</fullName>
    </recommendedName>
</protein>
<evidence type="ECO:0008006" key="5">
    <source>
        <dbReference type="Google" id="ProtNLM"/>
    </source>
</evidence>
<dbReference type="GO" id="GO:0005975">
    <property type="term" value="P:carbohydrate metabolic process"/>
    <property type="evidence" value="ECO:0007669"/>
    <property type="project" value="InterPro"/>
</dbReference>
<dbReference type="Pfam" id="PF03663">
    <property type="entry name" value="Glyco_hydro_76"/>
    <property type="match status" value="1"/>
</dbReference>